<feature type="transmembrane region" description="Helical" evidence="11">
    <location>
        <begin position="237"/>
        <end position="254"/>
    </location>
</feature>
<protein>
    <recommendedName>
        <fullName evidence="3">Translocation protein SEC62</fullName>
    </recommendedName>
</protein>
<evidence type="ECO:0000256" key="1">
    <source>
        <dbReference type="ARBA" id="ARBA00004477"/>
    </source>
</evidence>
<comment type="subcellular location">
    <subcellularLocation>
        <location evidence="1">Endoplasmic reticulum membrane</location>
        <topology evidence="1">Multi-pass membrane protein</topology>
    </subcellularLocation>
</comment>
<gene>
    <name evidence="12" type="ORF">IE077_001933</name>
</gene>
<evidence type="ECO:0000256" key="10">
    <source>
        <dbReference type="ARBA" id="ARBA00023136"/>
    </source>
</evidence>
<organism evidence="12 13">
    <name type="scientific">Cardiosporidium cionae</name>
    <dbReference type="NCBI Taxonomy" id="476202"/>
    <lineage>
        <taxon>Eukaryota</taxon>
        <taxon>Sar</taxon>
        <taxon>Alveolata</taxon>
        <taxon>Apicomplexa</taxon>
        <taxon>Aconoidasida</taxon>
        <taxon>Nephromycida</taxon>
        <taxon>Cardiosporidium</taxon>
    </lineage>
</organism>
<dbReference type="EMBL" id="JADAQX010000169">
    <property type="protein sequence ID" value="KAF8821529.1"/>
    <property type="molecule type" value="Genomic_DNA"/>
</dbReference>
<feature type="transmembrane region" description="Helical" evidence="11">
    <location>
        <begin position="175"/>
        <end position="203"/>
    </location>
</feature>
<reference evidence="12 13" key="1">
    <citation type="journal article" date="2020" name="bioRxiv">
        <title>Metabolic contributions of an alphaproteobacterial endosymbiont in the apicomplexan Cardiosporidium cionae.</title>
        <authorList>
            <person name="Hunter E.S."/>
            <person name="Paight C.J."/>
            <person name="Lane C.E."/>
        </authorList>
    </citation>
    <scope>NUCLEOTIDE SEQUENCE [LARGE SCALE GENOMIC DNA]</scope>
    <source>
        <strain evidence="12">ESH_2018</strain>
    </source>
</reference>
<evidence type="ECO:0000256" key="8">
    <source>
        <dbReference type="ARBA" id="ARBA00022989"/>
    </source>
</evidence>
<keyword evidence="4" id="KW-0813">Transport</keyword>
<evidence type="ECO:0000313" key="13">
    <source>
        <dbReference type="Proteomes" id="UP000823046"/>
    </source>
</evidence>
<evidence type="ECO:0000256" key="11">
    <source>
        <dbReference type="SAM" id="Phobius"/>
    </source>
</evidence>
<evidence type="ECO:0000256" key="7">
    <source>
        <dbReference type="ARBA" id="ARBA00022927"/>
    </source>
</evidence>
<evidence type="ECO:0000256" key="3">
    <source>
        <dbReference type="ARBA" id="ARBA00021257"/>
    </source>
</evidence>
<dbReference type="PANTHER" id="PTHR12443:SF9">
    <property type="entry name" value="TRANSLOCATION PROTEIN SEC62"/>
    <property type="match status" value="1"/>
</dbReference>
<keyword evidence="6" id="KW-0256">Endoplasmic reticulum</keyword>
<keyword evidence="5 11" id="KW-0812">Transmembrane</keyword>
<accession>A0ABQ7JC14</accession>
<comment type="similarity">
    <text evidence="2">Belongs to the SEC62 family.</text>
</comment>
<evidence type="ECO:0000256" key="5">
    <source>
        <dbReference type="ARBA" id="ARBA00022692"/>
    </source>
</evidence>
<dbReference type="PANTHER" id="PTHR12443">
    <property type="entry name" value="TRANSLOCATION PROTEIN SEC62"/>
    <property type="match status" value="1"/>
</dbReference>
<keyword evidence="8 11" id="KW-1133">Transmembrane helix</keyword>
<evidence type="ECO:0000313" key="12">
    <source>
        <dbReference type="EMBL" id="KAF8821529.1"/>
    </source>
</evidence>
<evidence type="ECO:0000256" key="4">
    <source>
        <dbReference type="ARBA" id="ARBA00022448"/>
    </source>
</evidence>
<dbReference type="InterPro" id="IPR004728">
    <property type="entry name" value="Sec62"/>
</dbReference>
<keyword evidence="13" id="KW-1185">Reference proteome</keyword>
<evidence type="ECO:0000256" key="6">
    <source>
        <dbReference type="ARBA" id="ARBA00022824"/>
    </source>
</evidence>
<evidence type="ECO:0000256" key="2">
    <source>
        <dbReference type="ARBA" id="ARBA00010604"/>
    </source>
</evidence>
<feature type="transmembrane region" description="Helical" evidence="11">
    <location>
        <begin position="148"/>
        <end position="169"/>
    </location>
</feature>
<dbReference type="Pfam" id="PF03839">
    <property type="entry name" value="Sec62"/>
    <property type="match status" value="1"/>
</dbReference>
<evidence type="ECO:0000256" key="9">
    <source>
        <dbReference type="ARBA" id="ARBA00023010"/>
    </source>
</evidence>
<dbReference type="Proteomes" id="UP000823046">
    <property type="component" value="Unassembled WGS sequence"/>
</dbReference>
<keyword evidence="7" id="KW-0653">Protein transport</keyword>
<name>A0ABQ7JC14_9APIC</name>
<keyword evidence="9" id="KW-0811">Translocation</keyword>
<proteinExistence type="inferred from homology"/>
<keyword evidence="10 11" id="KW-0472">Membrane</keyword>
<sequence>MHEKSKMAATKWNKELSSLMEFALKDGIRIKSAAEVGRRAVEYFRGIDFCEWVNKNRDILLDKHKTAIGSNKLQTARNIEDLGDALLQHGFIYRAEYKPLDGVTELDDSGKPRRPPKWPKRVAISSKQRFDENGFYVILYEGNKSWHYMMLLLIILIVLSLCMFPAWPLPIKIGVWYLSVFLMLIILILVVGRLLVFTIFWFFGVDFWIFPNLLSEDASILYAYTPIFEFTRRKDDWYMVAARLFGIILVGAAIHQLGKTHSVSDVGAFAKRSFLDVLEWGHQKLGNAPASTEFATIVNKNSKKTTPGDEMDTEELLVHGGAEFISFKRCGYPPIGELIQGCFKSCDCIKEMIQSDCFSLSTLAEERILEEVEAQICFDDKNEKMPFIEDF</sequence>
<comment type="caution">
    <text evidence="12">The sequence shown here is derived from an EMBL/GenBank/DDBJ whole genome shotgun (WGS) entry which is preliminary data.</text>
</comment>